<dbReference type="GeneID" id="76463959"/>
<keyword evidence="2" id="KW-0732">Signal</keyword>
<dbReference type="InterPro" id="IPR005064">
    <property type="entry name" value="BUG"/>
</dbReference>
<dbReference type="Proteomes" id="UP000000374">
    <property type="component" value="Chromosome"/>
</dbReference>
<evidence type="ECO:0000256" key="1">
    <source>
        <dbReference type="ARBA" id="ARBA00006987"/>
    </source>
</evidence>
<organism evidence="3 4">
    <name type="scientific">Verminephrobacter eiseniae (strain EF01-2)</name>
    <dbReference type="NCBI Taxonomy" id="391735"/>
    <lineage>
        <taxon>Bacteria</taxon>
        <taxon>Pseudomonadati</taxon>
        <taxon>Pseudomonadota</taxon>
        <taxon>Betaproteobacteria</taxon>
        <taxon>Burkholderiales</taxon>
        <taxon>Comamonadaceae</taxon>
        <taxon>Verminephrobacter</taxon>
    </lineage>
</organism>
<protein>
    <submittedName>
        <fullName evidence="3">Uncharacterized protein UPF0065</fullName>
    </submittedName>
</protein>
<dbReference type="Gene3D" id="3.40.190.150">
    <property type="entry name" value="Bordetella uptake gene, domain 1"/>
    <property type="match status" value="2"/>
</dbReference>
<comment type="similarity">
    <text evidence="1">Belongs to the UPF0065 (bug) family.</text>
</comment>
<evidence type="ECO:0000256" key="2">
    <source>
        <dbReference type="SAM" id="SignalP"/>
    </source>
</evidence>
<reference evidence="4" key="1">
    <citation type="submission" date="2006-12" db="EMBL/GenBank/DDBJ databases">
        <title>Complete sequence of chromosome 1 of Verminephrobacter eiseniae EF01-2.</title>
        <authorList>
            <person name="Copeland A."/>
            <person name="Lucas S."/>
            <person name="Lapidus A."/>
            <person name="Barry K."/>
            <person name="Detter J.C."/>
            <person name="Glavina del Rio T."/>
            <person name="Dalin E."/>
            <person name="Tice H."/>
            <person name="Pitluck S."/>
            <person name="Chertkov O."/>
            <person name="Brettin T."/>
            <person name="Bruce D."/>
            <person name="Han C."/>
            <person name="Tapia R."/>
            <person name="Gilna P."/>
            <person name="Schmutz J."/>
            <person name="Larimer F."/>
            <person name="Land M."/>
            <person name="Hauser L."/>
            <person name="Kyrpides N."/>
            <person name="Kim E."/>
            <person name="Stahl D."/>
            <person name="Richardson P."/>
        </authorList>
    </citation>
    <scope>NUCLEOTIDE SEQUENCE [LARGE SCALE GENOMIC DNA]</scope>
    <source>
        <strain evidence="4">EF01-2</strain>
    </source>
</reference>
<dbReference type="PANTHER" id="PTHR42928">
    <property type="entry name" value="TRICARBOXYLATE-BINDING PROTEIN"/>
    <property type="match status" value="1"/>
</dbReference>
<feature type="chain" id="PRO_5002640688" evidence="2">
    <location>
        <begin position="24"/>
        <end position="383"/>
    </location>
</feature>
<sequence>MPSIPRRRLVRCLAASAMLAAAAAWGRASDFPARPVTLLVPFSAGGATDGIVRHLADLAGRALGQPVIVDNKPGAGGVLGANQLVHSAPDGYTLSILPETVFRLPHLQKMQFDPLRDFSYVIHLSGYALCIATRRDAPWTDWAAVVADAKARPGQISYGTTGMNSTMHLTVEKMAQLSGIELNHVPYKGESEIIAALMGGHIDLGITAGSIVPLVDDGKARVLVSRHRSDVVGCAQPSERSARRIAQPIPSVLASDATPRYASMASADRQMIGDATPVLWTARRVPRWPDVPTLRDIGLDMVATSPFGIAGPRNLPPAVVKTLHDAFRKALDAPVTQALLERLNQESAYLDSAAYAAFARERFEAARRQVARMSPSPGQTRHQ</sequence>
<proteinExistence type="inferred from homology"/>
<evidence type="ECO:0000313" key="3">
    <source>
        <dbReference type="EMBL" id="ABM57960.1"/>
    </source>
</evidence>
<dbReference type="KEGG" id="vei:Veis_2212"/>
<name>A1WK03_VEREI</name>
<dbReference type="RefSeq" id="WP_011809965.1">
    <property type="nucleotide sequence ID" value="NC_008786.1"/>
</dbReference>
<gene>
    <name evidence="3" type="ordered locus">Veis_2212</name>
</gene>
<dbReference type="SUPFAM" id="SSF53850">
    <property type="entry name" value="Periplasmic binding protein-like II"/>
    <property type="match status" value="1"/>
</dbReference>
<dbReference type="STRING" id="391735.Veis_2212"/>
<feature type="signal peptide" evidence="2">
    <location>
        <begin position="1"/>
        <end position="23"/>
    </location>
</feature>
<dbReference type="AlphaFoldDB" id="A1WK03"/>
<dbReference type="PANTHER" id="PTHR42928:SF5">
    <property type="entry name" value="BLR1237 PROTEIN"/>
    <property type="match status" value="1"/>
</dbReference>
<dbReference type="CDD" id="cd07012">
    <property type="entry name" value="PBP2_Bug_TTT"/>
    <property type="match status" value="1"/>
</dbReference>
<dbReference type="InterPro" id="IPR042100">
    <property type="entry name" value="Bug_dom1"/>
</dbReference>
<evidence type="ECO:0000313" key="4">
    <source>
        <dbReference type="Proteomes" id="UP000000374"/>
    </source>
</evidence>
<dbReference type="Pfam" id="PF03401">
    <property type="entry name" value="TctC"/>
    <property type="match status" value="2"/>
</dbReference>
<dbReference type="Gene3D" id="3.40.190.10">
    <property type="entry name" value="Periplasmic binding protein-like II"/>
    <property type="match status" value="2"/>
</dbReference>
<keyword evidence="4" id="KW-1185">Reference proteome</keyword>
<dbReference type="HOGENOM" id="CLU_045683_1_2_4"/>
<dbReference type="EMBL" id="CP000542">
    <property type="protein sequence ID" value="ABM57960.1"/>
    <property type="molecule type" value="Genomic_DNA"/>
</dbReference>
<dbReference type="eggNOG" id="COG3181">
    <property type="taxonomic scope" value="Bacteria"/>
</dbReference>
<accession>A1WK03</accession>